<dbReference type="HOGENOM" id="CLU_1801382_0_0_1"/>
<accession>A0A0D3DRE8</accession>
<reference evidence="1 2" key="1">
    <citation type="journal article" date="2014" name="Genome Biol.">
        <title>Transcriptome and methylome profiling reveals relics of genome dominance in the mesopolyploid Brassica oleracea.</title>
        <authorList>
            <person name="Parkin I.A."/>
            <person name="Koh C."/>
            <person name="Tang H."/>
            <person name="Robinson S.J."/>
            <person name="Kagale S."/>
            <person name="Clarke W.E."/>
            <person name="Town C.D."/>
            <person name="Nixon J."/>
            <person name="Krishnakumar V."/>
            <person name="Bidwell S.L."/>
            <person name="Denoeud F."/>
            <person name="Belcram H."/>
            <person name="Links M.G."/>
            <person name="Just J."/>
            <person name="Clarke C."/>
            <person name="Bender T."/>
            <person name="Huebert T."/>
            <person name="Mason A.S."/>
            <person name="Pires J.C."/>
            <person name="Barker G."/>
            <person name="Moore J."/>
            <person name="Walley P.G."/>
            <person name="Manoli S."/>
            <person name="Batley J."/>
            <person name="Edwards D."/>
            <person name="Nelson M.N."/>
            <person name="Wang X."/>
            <person name="Paterson A.H."/>
            <person name="King G."/>
            <person name="Bancroft I."/>
            <person name="Chalhoub B."/>
            <person name="Sharpe A.G."/>
        </authorList>
    </citation>
    <scope>NUCLEOTIDE SEQUENCE</scope>
    <source>
        <strain evidence="1 2">cv. TO1000</strain>
    </source>
</reference>
<organism evidence="1 2">
    <name type="scientific">Brassica oleracea var. oleracea</name>
    <dbReference type="NCBI Taxonomy" id="109376"/>
    <lineage>
        <taxon>Eukaryota</taxon>
        <taxon>Viridiplantae</taxon>
        <taxon>Streptophyta</taxon>
        <taxon>Embryophyta</taxon>
        <taxon>Tracheophyta</taxon>
        <taxon>Spermatophyta</taxon>
        <taxon>Magnoliopsida</taxon>
        <taxon>eudicotyledons</taxon>
        <taxon>Gunneridae</taxon>
        <taxon>Pentapetalae</taxon>
        <taxon>rosids</taxon>
        <taxon>malvids</taxon>
        <taxon>Brassicales</taxon>
        <taxon>Brassicaceae</taxon>
        <taxon>Brassiceae</taxon>
        <taxon>Brassica</taxon>
    </lineage>
</organism>
<sequence length="144" mass="16028">DLRDPGCNCLSQCRASPASEYLKSLHNRWFSETPSTLIAEFRSSNLSRWSIGCSWDNPWEVSIWMVVISQRLGLRSLIYRSPLLSRISIKDATILRGSVSIDVRDGMSIDVGSPLLSRISIKDATILRVSVSIDVRDGMSIDVG</sequence>
<protein>
    <submittedName>
        <fullName evidence="1">Uncharacterized protein</fullName>
    </submittedName>
</protein>
<dbReference type="Gramene" id="Bo8g077070.1">
    <property type="protein sequence ID" value="Bo8g077070.1"/>
    <property type="gene ID" value="Bo8g077070"/>
</dbReference>
<dbReference type="AlphaFoldDB" id="A0A0D3DRE8"/>
<dbReference type="Proteomes" id="UP000032141">
    <property type="component" value="Chromosome C8"/>
</dbReference>
<keyword evidence="2" id="KW-1185">Reference proteome</keyword>
<name>A0A0D3DRE8_BRAOL</name>
<reference evidence="1" key="2">
    <citation type="submission" date="2015-03" db="UniProtKB">
        <authorList>
            <consortium name="EnsemblPlants"/>
        </authorList>
    </citation>
    <scope>IDENTIFICATION</scope>
</reference>
<evidence type="ECO:0000313" key="1">
    <source>
        <dbReference type="EnsemblPlants" id="Bo8g077070.1"/>
    </source>
</evidence>
<proteinExistence type="predicted"/>
<evidence type="ECO:0000313" key="2">
    <source>
        <dbReference type="Proteomes" id="UP000032141"/>
    </source>
</evidence>
<dbReference type="EnsemblPlants" id="Bo8g077070.1">
    <property type="protein sequence ID" value="Bo8g077070.1"/>
    <property type="gene ID" value="Bo8g077070"/>
</dbReference>